<evidence type="ECO:0000256" key="3">
    <source>
        <dbReference type="SAM" id="MobiDB-lite"/>
    </source>
</evidence>
<keyword evidence="1" id="KW-0808">Transferase</keyword>
<dbReference type="InterPro" id="IPR000182">
    <property type="entry name" value="GNAT_dom"/>
</dbReference>
<feature type="domain" description="N-acetyltransferase" evidence="4">
    <location>
        <begin position="51"/>
        <end position="197"/>
    </location>
</feature>
<dbReference type="Pfam" id="PF00583">
    <property type="entry name" value="Acetyltransf_1"/>
    <property type="match status" value="1"/>
</dbReference>
<reference evidence="5 6" key="1">
    <citation type="submission" date="2021-01" db="EMBL/GenBank/DDBJ databases">
        <title>WGS of actinomycetes isolated from Thailand.</title>
        <authorList>
            <person name="Thawai C."/>
        </authorList>
    </citation>
    <scope>NUCLEOTIDE SEQUENCE [LARGE SCALE GENOMIC DNA]</scope>
    <source>
        <strain evidence="5 6">CA3R110</strain>
    </source>
</reference>
<gene>
    <name evidence="5" type="ORF">JK364_36200</name>
</gene>
<sequence length="197" mass="20813">MTSTPRAHAVPAAPARPVSPVSPAPSASSASPASSAWTVAARPVGDPVSVVLLREYLVDVADRYYQLHEERDSTPEEIEQALAEMPSDDLAPPRGVFLLAHHEGELAGCAGVRLLDARTAELKRVYVRPAKRGLGGGAALLAAVEAAAGELGAGRIVLDTRLDLVEARGLYARHGYREVPAFTDGPYAEVWMAKELG</sequence>
<organism evidence="5 6">
    <name type="scientific">Streptomyces endocoffeicus</name>
    <dbReference type="NCBI Taxonomy" id="2898945"/>
    <lineage>
        <taxon>Bacteria</taxon>
        <taxon>Bacillati</taxon>
        <taxon>Actinomycetota</taxon>
        <taxon>Actinomycetes</taxon>
        <taxon>Kitasatosporales</taxon>
        <taxon>Streptomycetaceae</taxon>
        <taxon>Streptomyces</taxon>
    </lineage>
</organism>
<protein>
    <submittedName>
        <fullName evidence="5">GNAT family N-acetyltransferase</fullName>
    </submittedName>
</protein>
<dbReference type="Proteomes" id="UP000621510">
    <property type="component" value="Unassembled WGS sequence"/>
</dbReference>
<evidence type="ECO:0000259" key="4">
    <source>
        <dbReference type="PROSITE" id="PS51186"/>
    </source>
</evidence>
<dbReference type="EMBL" id="JAERRG010000019">
    <property type="protein sequence ID" value="MBL1117783.1"/>
    <property type="molecule type" value="Genomic_DNA"/>
</dbReference>
<evidence type="ECO:0000256" key="2">
    <source>
        <dbReference type="ARBA" id="ARBA00023315"/>
    </source>
</evidence>
<feature type="region of interest" description="Disordered" evidence="3">
    <location>
        <begin position="1"/>
        <end position="35"/>
    </location>
</feature>
<keyword evidence="6" id="KW-1185">Reference proteome</keyword>
<dbReference type="Gene3D" id="3.40.630.30">
    <property type="match status" value="1"/>
</dbReference>
<dbReference type="SUPFAM" id="SSF55729">
    <property type="entry name" value="Acyl-CoA N-acyltransferases (Nat)"/>
    <property type="match status" value="1"/>
</dbReference>
<comment type="caution">
    <text evidence="5">The sequence shown here is derived from an EMBL/GenBank/DDBJ whole genome shotgun (WGS) entry which is preliminary data.</text>
</comment>
<evidence type="ECO:0000313" key="6">
    <source>
        <dbReference type="Proteomes" id="UP000621510"/>
    </source>
</evidence>
<evidence type="ECO:0000256" key="1">
    <source>
        <dbReference type="ARBA" id="ARBA00022679"/>
    </source>
</evidence>
<keyword evidence="2" id="KW-0012">Acyltransferase</keyword>
<dbReference type="PANTHER" id="PTHR43877">
    <property type="entry name" value="AMINOALKYLPHOSPHONATE N-ACETYLTRANSFERASE-RELATED-RELATED"/>
    <property type="match status" value="1"/>
</dbReference>
<dbReference type="PANTHER" id="PTHR43877:SF2">
    <property type="entry name" value="AMINOALKYLPHOSPHONATE N-ACETYLTRANSFERASE-RELATED"/>
    <property type="match status" value="1"/>
</dbReference>
<name>A0ABS1PZE4_9ACTN</name>
<proteinExistence type="predicted"/>
<accession>A0ABS1PZE4</accession>
<dbReference type="RefSeq" id="WP_201855606.1">
    <property type="nucleotide sequence ID" value="NZ_JAERRG010000019.1"/>
</dbReference>
<dbReference type="InterPro" id="IPR016181">
    <property type="entry name" value="Acyl_CoA_acyltransferase"/>
</dbReference>
<dbReference type="PROSITE" id="PS51186">
    <property type="entry name" value="GNAT"/>
    <property type="match status" value="1"/>
</dbReference>
<dbReference type="InterPro" id="IPR050832">
    <property type="entry name" value="Bact_Acetyltransf"/>
</dbReference>
<evidence type="ECO:0000313" key="5">
    <source>
        <dbReference type="EMBL" id="MBL1117783.1"/>
    </source>
</evidence>